<evidence type="ECO:0000256" key="2">
    <source>
        <dbReference type="ARBA" id="ARBA00005594"/>
    </source>
</evidence>
<dbReference type="InterPro" id="IPR022033">
    <property type="entry name" value="Rav1p_C"/>
</dbReference>
<evidence type="ECO:0000256" key="7">
    <source>
        <dbReference type="ARBA" id="ARBA00022840"/>
    </source>
</evidence>
<keyword evidence="4" id="KW-0963">Cytoplasm</keyword>
<dbReference type="NCBIfam" id="TIGR00392">
    <property type="entry name" value="ileS"/>
    <property type="match status" value="1"/>
</dbReference>
<feature type="region of interest" description="Disordered" evidence="13">
    <location>
        <begin position="1157"/>
        <end position="1200"/>
    </location>
</feature>
<comment type="similarity">
    <text evidence="2">Belongs to the class-I aminoacyl-tRNA synthetase family.</text>
</comment>
<sequence length="3690" mass="418866">MSIDFPKEEEAIIQRWREIDAFLRQVELSEGRPRYTFYDGPPFATGLPHYGHLLASTIKDVIPRYWSMKGYHVERRFGWDTHGLPIEHEIDKKLGISGKAAVMELGIAKYNEECRSIVMRYAGEWRHTIERLGRWIDFDNDYKTMDPKFMESEWWVFKQLFDKDQVYQGHRVMPYSTVLTTALSNFEANQNYQDVTDPAVVVTFPLVDDPEVNLLAWTTTPWTLPSHLGLAAHPDFEYVKILDEKTGKTFILLEKLLGTLYKDPKKAKFKKLGTVLGKDMLGWKYTPPFDYFYDEFKDIAFRVLNATYVTDDSGVGIVHQAPAFGEDDYNVAAAAGIITEKRPPPDPVNDTGHFTDRVSDFKGLHVKEADKHIIKHLKNAGRIANESQLKHSYPMCPRSDTPLIYRAVPSWFIRIPNIVPDMLKNIEGSHWVPSFVKEKRFASWIANARDWNVSRNRYWGTPIPLWVSDDLEERVCIGSVQELRELSGYDGDLSDLHRDKVDHITIPSKMGKGQLKRIEEVFDCWFESGSMPYASQHYPFENVDKFNQSFPGDFIAEGLDQTRGWFYTLTVLGTHLFGKSPFQNCVVNGIVLAEDGKKMSKRLKNYPDPSIVMSKYGSDALRLYLINSPVVRAEPLRFKESGVKEVVQKVLLPLWNSYKFFEGQVALLKKAEGVDFVWDPKLESSNTNVMDRWVLAVCQSLLQFVNKEMASYRLYTVVPRLLGLIDSTTNWYIRFNRKRLKGENGLDDTLHALNTLFEVLFTLCRGLAPFTPFLTDNIYLKLLPHIPKELQSADPRSVHFLPFPDVREELFDEEVERRVGRMQRVIELARVSRERRTIGLKQPLKTLVVIHSDPQYLEDVKSLEKYISEELNVRDLVLSSDEAKYNVQYSVTADWPVLGKKLKKDMARVKKGLPLLTSDQVQGYVRDKEIFVDGIRLEEGDLVVRRGIKEDESSKNLEINTDSDVLTILDTEIHPELAAEGLGREIINRVQRLRKKAGLVPTDDIKMEYRVIADPEDIGLSGAFKSQNPVFEKVLRRPLEETGAEPQTEGLIAEEEQEVQQATFLLRLLKLVNGLSNNTVRLSSPMRRVRTSHPLYTSERAVGRWHRDRANSHRQTDRRQHRTARASSGTHRLLDYGSMTDVGSSPIINYLSMSSNVSRQGSNATSPAASMSPAAQRAASPSDDGRSSNASRAPSSQDPYYSNEDIAALHAVVVAAQELLDSAPEPKPLPAAALFKAYDVVLPTYGIDPDSDHHLSTFVFRVGGERGDGNLLDKFQAILSRMGIVLEFGDNTTASPRTSASTSPAVSSSSRQSHAISRQQITPQKGLQKGLQNGHATTASTVPQSPASPSPSPSPSVSPPESQPHPQDGLEFSETDDDDDDDEEGAYEEMRKAVVSSAMNRWRSLVASRRAQPAQRIPSFPSIPEEASADVRNFEAQPFEDRPPVTGHQTTTSPHVNGLEPHTQTSLKDPTDIHTRPPSAQSFMHRPLSVLSNAIRSTTSLIQGNTPQEDHFDEPSRHDDDDDVLPHSPVEDPPQQLQEYEEPQEPEELDEPEAEPSQHTQIQNPPEVHSPITAARSHTITNNEGTIVQHPVSQERTRNTIPQHEQSAEEGPLTPERQIDSEKEQSRLLKQAARAREIYLASKVFNHWADRTARRLERDAVARRHMIRFRYFRSWSQAPALREPTTDHMRAAVVVKKWQRIVAQEKSLQATAIEAALAYEQRRVQRVFDIWSCHRLKHLGRQMTASRSRTQAMSKWLSQASHDKALIQAIQTQTTLRLQVDAIHKWQGMSENESQLYNTARRIGDIQHSFTYLREWWDQAEVSRRAVGYRQRLMIEKANLAFDEWNLRARAQAFQWRREYLQVTRVFDQWFQCAEQDADMGRRAEEFYEGQAKSNVVRTFRQFNRDSLRRSRLGDRAQLYLGATKLLQVFDRAIKSRRDQDKQQVKRYLMARYTQVSSARKKRNFFAAIDRWRVLATEDRVRSDLIQELRTHKDTQKVVLITDTWKRQADIDQRRMQEAKLQHAEGWLEAWKVYTVDLEQRDTDAWQLWAADKQRQSLKSWSIASLQQSGHGHTAIEVQRKHERERRNRVLQYWRQRDDRIRSMAPGTRPQPQSVPAAWPRGSWRALSGRRSLASRNDRGFDYSSTPLETPTRWTGQPFSMSTMMPPGSMAPLREADENDEAFSLAGDEDDELPASPSLRPASRGPGQFSGLPSTTPMAPVPSHLERDTQGRDPEFDQDLASTAGPGRHEPSRRPVAARSFGIRPPNGRTIGPLPSSPEPNSPAIISKSVGARPSATRFGLPRQTTTTKFTPATRSVRIQSPRTLSATPQSRSPGLPGGVQLRGRLSNLKLLSFAPKYRVKRCAQIVLLNSMKAVLPGNPRSRLQGLASGYWDSRHINVYITGSAFAILEGSHGILQTVYDEGEQPLEAIAFDEATGKIATCTLTQVRVYKPFGSHEDTLKWALESTLDIPYPNPDDVPCTLSWGSSAELLLGTQYLSLFDTKTEPRCIWQKKLPSVAKYALLSYDSRYIATSSHHDHLIKVWRRLNFGADEVRFDLTYLRHPNIITSVRWRRPFHVEQASDNVLYTTCLDKCIRVWTPTDTLDGKHWQLWGQVDLCAPSQENPEGLDMRFALVLDGRDFTASVEQAVQARMSDDSTTDDPVALDHLVAVATKNPEICIALDGKGIMSAWALENVGSSTANSPTLFKVAQVKDVHFELLSNFLQVQDTPHTEIQTYCDKESGKVHFMLHAFDGRIGVFTGSVADLFDPMTNDRRLALRTIWSGHSTSITKIVRNFSGRAVVSRTRDGESIVWKHILSPRDNSGLTLTRGSVIPEKGHIHRICVLRKGRFVVFLRHDTFSLWDCRTSRATALSQCDYEVSGKPLCLIILPRSDVKNYTVAHIATITSEGHGIVWEVQLPRYFDDPKTTAGANVEELCRFEIKDIKSLAYVLPVDPAGSQPIVSGFLDVFARDVAISYTHTGRVDFWTARVDPEQRSVGWLSTCTTETGVSEPALVSGSTLKKAALVNSSRSQLTIWDIGGARLEYENNFQEHQVIQDLDWTSTPDGQSILAVGFPYRIILLSQMRFDYLNKGPAWAQIREISIRELTPHPIGDSTWLGDGHLVIGAGNQMFVQDRHVGISESMKTDLRLPLRKDGKLDLFQVVQRFNGPLPVFHPQFLMQCILSGKATLVRHILVALHKTLKYHINGEMLDDYLGMDLSEFYMPEQLSHTLAVDKSSGAYLNGSNTDETDDEDVFTEQTAVSINEKLVKIDIYQLSGHEQIQLADIIECVALVERHRRSMDENGARFMLLFRQHALRKGRTNEMHLSWREINWAFHSNSQDILVDFVSRQNHGSMLWEHARESGLFMWLTDPTALKAQFELIARNEYTKNEVKNPVDCSLYYLALRKKTVLQGLWRMANWNKEQAATQRLLANNFEDPKWRSAALKNAYALLSRRRFEYAAAFFLLADHLHDAVQVCLNQLKDMQLAITISRVYEGDDGPVLRRLLQDTVLPLAAQEGNRWLAAWAFWMLGRKDVAVRALITPVYTLLETPCSPDIKSRLFLTDDPALVVLYSHLRHQTLQTLRGASKITPKVEWEFVLHSAKLYDRMGCDLLGLDIVRNWEFQQSPGATGLGGEVNPLKLLRRRSSLVVADLPSPTLKFDSHRENKKTVKPPPTTFEEPDAGSLLDSFGF</sequence>
<comment type="subcellular location">
    <subcellularLocation>
        <location evidence="1">Cytoplasm</location>
    </subcellularLocation>
</comment>
<dbReference type="Pfam" id="PF12234">
    <property type="entry name" value="Rav1p_C"/>
    <property type="match status" value="1"/>
</dbReference>
<dbReference type="GO" id="GO:0000049">
    <property type="term" value="F:tRNA binding"/>
    <property type="evidence" value="ECO:0007669"/>
    <property type="project" value="InterPro"/>
</dbReference>
<dbReference type="Pfam" id="PF19302">
    <property type="entry name" value="DUF5915"/>
    <property type="match status" value="1"/>
</dbReference>
<dbReference type="CDD" id="cd07961">
    <property type="entry name" value="Anticodon_Ia_Ile_ABEc"/>
    <property type="match status" value="1"/>
</dbReference>
<dbReference type="Pfam" id="PF08457">
    <property type="entry name" value="Sfi1"/>
    <property type="match status" value="1"/>
</dbReference>
<organism evidence="18 19">
    <name type="scientific">Fusarium napiforme</name>
    <dbReference type="NCBI Taxonomy" id="42672"/>
    <lineage>
        <taxon>Eukaryota</taxon>
        <taxon>Fungi</taxon>
        <taxon>Dikarya</taxon>
        <taxon>Ascomycota</taxon>
        <taxon>Pezizomycotina</taxon>
        <taxon>Sordariomycetes</taxon>
        <taxon>Hypocreomycetidae</taxon>
        <taxon>Hypocreales</taxon>
        <taxon>Nectriaceae</taxon>
        <taxon>Fusarium</taxon>
        <taxon>Fusarium fujikuroi species complex</taxon>
    </lineage>
</organism>
<dbReference type="InterPro" id="IPR033709">
    <property type="entry name" value="Anticodon_Ile_ABEc"/>
</dbReference>
<dbReference type="EC" id="6.1.1.5" evidence="3"/>
<comment type="catalytic activity">
    <reaction evidence="11">
        <text>tRNA(Ile) + L-isoleucine + ATP = L-isoleucyl-tRNA(Ile) + AMP + diphosphate</text>
        <dbReference type="Rhea" id="RHEA:11060"/>
        <dbReference type="Rhea" id="RHEA-COMP:9666"/>
        <dbReference type="Rhea" id="RHEA-COMP:9695"/>
        <dbReference type="ChEBI" id="CHEBI:30616"/>
        <dbReference type="ChEBI" id="CHEBI:33019"/>
        <dbReference type="ChEBI" id="CHEBI:58045"/>
        <dbReference type="ChEBI" id="CHEBI:78442"/>
        <dbReference type="ChEBI" id="CHEBI:78528"/>
        <dbReference type="ChEBI" id="CHEBI:456215"/>
        <dbReference type="EC" id="6.1.1.5"/>
    </reaction>
</comment>
<dbReference type="PANTHER" id="PTHR42780:SF1">
    <property type="entry name" value="ISOLEUCINE--TRNA LIGASE, CYTOPLASMIC"/>
    <property type="match status" value="1"/>
</dbReference>
<dbReference type="GO" id="GO:0005524">
    <property type="term" value="F:ATP binding"/>
    <property type="evidence" value="ECO:0007669"/>
    <property type="project" value="UniProtKB-KW"/>
</dbReference>
<feature type="compositionally biased region" description="Acidic residues" evidence="13">
    <location>
        <begin position="1371"/>
        <end position="1387"/>
    </location>
</feature>
<dbReference type="PRINTS" id="PR00984">
    <property type="entry name" value="TRNASYNTHILE"/>
</dbReference>
<feature type="compositionally biased region" description="Low complexity" evidence="13">
    <location>
        <begin position="1162"/>
        <end position="1182"/>
    </location>
</feature>
<feature type="region of interest" description="Disordered" evidence="13">
    <location>
        <begin position="2187"/>
        <end position="2284"/>
    </location>
</feature>
<dbReference type="Pfam" id="PF00133">
    <property type="entry name" value="tRNA-synt_1"/>
    <property type="match status" value="1"/>
</dbReference>
<dbReference type="InterPro" id="IPR009080">
    <property type="entry name" value="tRNAsynth_Ia_anticodon-bd"/>
</dbReference>
<feature type="compositionally biased region" description="Polar residues" evidence="13">
    <location>
        <begin position="2143"/>
        <end position="2163"/>
    </location>
</feature>
<feature type="domain" description="RAVE complex protein Rav1 C-terminal" evidence="17">
    <location>
        <begin position="2980"/>
        <end position="3615"/>
    </location>
</feature>
<keyword evidence="9" id="KW-0030">Aminoacyl-tRNA synthetase</keyword>
<feature type="region of interest" description="Disordered" evidence="13">
    <location>
        <begin position="2099"/>
        <end position="2122"/>
    </location>
</feature>
<keyword evidence="8" id="KW-0648">Protein biosynthesis</keyword>
<dbReference type="FunFam" id="3.40.50.620:FF:000023">
    <property type="entry name" value="Isoleucyl-tRNA synthetase,cytoplasmic"/>
    <property type="match status" value="1"/>
</dbReference>
<feature type="region of interest" description="Disordered" evidence="13">
    <location>
        <begin position="1581"/>
        <end position="1628"/>
    </location>
</feature>
<dbReference type="InterPro" id="IPR023586">
    <property type="entry name" value="Ile-tRNA-ligase_type2"/>
</dbReference>
<dbReference type="PANTHER" id="PTHR42780">
    <property type="entry name" value="SOLEUCYL-TRNA SYNTHETASE"/>
    <property type="match status" value="1"/>
</dbReference>
<dbReference type="PROSITE" id="PS00178">
    <property type="entry name" value="AA_TRNA_LIGASE_I"/>
    <property type="match status" value="1"/>
</dbReference>
<feature type="compositionally biased region" description="Low complexity" evidence="13">
    <location>
        <begin position="1293"/>
        <end position="1320"/>
    </location>
</feature>
<evidence type="ECO:0000256" key="5">
    <source>
        <dbReference type="ARBA" id="ARBA00022598"/>
    </source>
</evidence>
<feature type="compositionally biased region" description="Acidic residues" evidence="13">
    <location>
        <begin position="1539"/>
        <end position="1554"/>
    </location>
</feature>
<feature type="domain" description="Sfi1 spindle body" evidence="16">
    <location>
        <begin position="1617"/>
        <end position="1852"/>
    </location>
</feature>
<dbReference type="SUPFAM" id="SSF52374">
    <property type="entry name" value="Nucleotidylyl transferase"/>
    <property type="match status" value="1"/>
</dbReference>
<dbReference type="Gene3D" id="2.130.10.10">
    <property type="entry name" value="YVTN repeat-like/Quinoprotein amine dehydrogenase"/>
    <property type="match status" value="1"/>
</dbReference>
<dbReference type="Gene3D" id="1.10.730.10">
    <property type="entry name" value="Isoleucyl-tRNA Synthetase, Domain 1"/>
    <property type="match status" value="1"/>
</dbReference>
<evidence type="ECO:0000256" key="13">
    <source>
        <dbReference type="SAM" id="MobiDB-lite"/>
    </source>
</evidence>
<dbReference type="InterPro" id="IPR002301">
    <property type="entry name" value="Ile-tRNA-ligase"/>
</dbReference>
<feature type="compositionally biased region" description="Basic and acidic residues" evidence="13">
    <location>
        <begin position="2224"/>
        <end position="2235"/>
    </location>
</feature>
<evidence type="ECO:0000256" key="6">
    <source>
        <dbReference type="ARBA" id="ARBA00022741"/>
    </source>
</evidence>
<feature type="compositionally biased region" description="Pro residues" evidence="13">
    <location>
        <begin position="1346"/>
        <end position="1363"/>
    </location>
</feature>
<dbReference type="InterPro" id="IPR014729">
    <property type="entry name" value="Rossmann-like_a/b/a_fold"/>
</dbReference>
<evidence type="ECO:0000256" key="3">
    <source>
        <dbReference type="ARBA" id="ARBA00013165"/>
    </source>
</evidence>
<evidence type="ECO:0000256" key="12">
    <source>
        <dbReference type="ARBA" id="ARBA00069879"/>
    </source>
</evidence>
<evidence type="ECO:0000259" key="14">
    <source>
        <dbReference type="Pfam" id="PF00133"/>
    </source>
</evidence>
<dbReference type="GO" id="GO:0004822">
    <property type="term" value="F:isoleucine-tRNA ligase activity"/>
    <property type="evidence" value="ECO:0007669"/>
    <property type="project" value="UniProtKB-EC"/>
</dbReference>
<feature type="compositionally biased region" description="Polar residues" evidence="13">
    <location>
        <begin position="1321"/>
        <end position="1337"/>
    </location>
</feature>
<dbReference type="HAMAP" id="MF_02003">
    <property type="entry name" value="Ile_tRNA_synth_type2"/>
    <property type="match status" value="1"/>
</dbReference>
<keyword evidence="6" id="KW-0547">Nucleotide-binding</keyword>
<feature type="domain" description="Methionyl/Valyl/Leucyl/Isoleucyl-tRNA synthetase anticodon-binding" evidence="15">
    <location>
        <begin position="691"/>
        <end position="846"/>
    </location>
</feature>
<feature type="compositionally biased region" description="Basic and acidic residues" evidence="13">
    <location>
        <begin position="1617"/>
        <end position="1627"/>
    </location>
</feature>
<evidence type="ECO:0000256" key="8">
    <source>
        <dbReference type="ARBA" id="ARBA00022917"/>
    </source>
</evidence>
<evidence type="ECO:0000256" key="4">
    <source>
        <dbReference type="ARBA" id="ARBA00022490"/>
    </source>
</evidence>
<comment type="caution">
    <text evidence="18">The sequence shown here is derived from an EMBL/GenBank/DDBJ whole genome shotgun (WGS) entry which is preliminary data.</text>
</comment>
<feature type="region of interest" description="Disordered" evidence="13">
    <location>
        <begin position="1293"/>
        <end position="1569"/>
    </location>
</feature>
<feature type="compositionally biased region" description="Polar residues" evidence="13">
    <location>
        <begin position="1187"/>
        <end position="1200"/>
    </location>
</feature>
<dbReference type="SUPFAM" id="SSF50677">
    <property type="entry name" value="ValRS/IleRS/LeuRS editing domain"/>
    <property type="match status" value="1"/>
</dbReference>
<dbReference type="CDD" id="cd00818">
    <property type="entry name" value="IleRS_core"/>
    <property type="match status" value="2"/>
</dbReference>
<evidence type="ECO:0000256" key="10">
    <source>
        <dbReference type="ARBA" id="ARBA00032665"/>
    </source>
</evidence>
<feature type="region of interest" description="Disordered" evidence="13">
    <location>
        <begin position="3659"/>
        <end position="3690"/>
    </location>
</feature>
<evidence type="ECO:0000256" key="11">
    <source>
        <dbReference type="ARBA" id="ARBA00048359"/>
    </source>
</evidence>
<evidence type="ECO:0000256" key="9">
    <source>
        <dbReference type="ARBA" id="ARBA00023146"/>
    </source>
</evidence>
<dbReference type="GO" id="GO:0002161">
    <property type="term" value="F:aminoacyl-tRNA deacylase activity"/>
    <property type="evidence" value="ECO:0007669"/>
    <property type="project" value="InterPro"/>
</dbReference>
<gene>
    <name evidence="18" type="ORF">FNAPI_2226</name>
</gene>
<feature type="region of interest" description="Disordered" evidence="13">
    <location>
        <begin position="1100"/>
        <end position="1138"/>
    </location>
</feature>
<evidence type="ECO:0000259" key="17">
    <source>
        <dbReference type="Pfam" id="PF12234"/>
    </source>
</evidence>
<keyword evidence="5" id="KW-0436">Ligase</keyword>
<dbReference type="FunFam" id="3.40.50.620:FF:000050">
    <property type="entry name" value="Isoleucyl-tRNA synthetase,cytoplasmic"/>
    <property type="match status" value="1"/>
</dbReference>
<dbReference type="FunFam" id="1.10.730.10:FF:000004">
    <property type="entry name" value="Isoleucyl-tRNA synthetase, cytoplasmic"/>
    <property type="match status" value="1"/>
</dbReference>
<evidence type="ECO:0000256" key="1">
    <source>
        <dbReference type="ARBA" id="ARBA00004496"/>
    </source>
</evidence>
<dbReference type="GO" id="GO:0005737">
    <property type="term" value="C:cytoplasm"/>
    <property type="evidence" value="ECO:0007669"/>
    <property type="project" value="UniProtKB-SubCell"/>
</dbReference>
<dbReference type="FunFam" id="3.90.740.10:FF:000044">
    <property type="entry name" value="Isoleucine--tRNA ligase"/>
    <property type="match status" value="1"/>
</dbReference>
<protein>
    <recommendedName>
        <fullName evidence="12">Isoleucine--tRNA ligase, cytoplasmic</fullName>
        <ecNumber evidence="3">6.1.1.5</ecNumber>
    </recommendedName>
    <alternativeName>
        <fullName evidence="10">Isoleucyl-tRNA synthetase</fullName>
    </alternativeName>
</protein>
<feature type="compositionally biased region" description="Polar residues" evidence="13">
    <location>
        <begin position="1581"/>
        <end position="1592"/>
    </location>
</feature>
<name>A0A8H5K1N1_9HYPO</name>
<feature type="region of interest" description="Disordered" evidence="13">
    <location>
        <begin position="2135"/>
        <end position="2174"/>
    </location>
</feature>
<keyword evidence="19" id="KW-1185">Reference proteome</keyword>
<proteinExistence type="inferred from homology"/>
<dbReference type="InterPro" id="IPR002300">
    <property type="entry name" value="aa-tRNA-synth_Ia"/>
</dbReference>
<feature type="domain" description="Aminoacyl-tRNA synthetase class Ia" evidence="14">
    <location>
        <begin position="12"/>
        <end position="634"/>
    </location>
</feature>
<accession>A0A8H5K1N1</accession>
<dbReference type="Gene3D" id="3.40.50.620">
    <property type="entry name" value="HUPs"/>
    <property type="match status" value="2"/>
</dbReference>
<reference evidence="18 19" key="1">
    <citation type="submission" date="2020-05" db="EMBL/GenBank/DDBJ databases">
        <title>Identification and distribution of gene clusters putatively required for synthesis of sphingolipid metabolism inhibitors in phylogenetically diverse species of the filamentous fungus Fusarium.</title>
        <authorList>
            <person name="Kim H.-S."/>
            <person name="Busman M."/>
            <person name="Brown D.W."/>
            <person name="Divon H."/>
            <person name="Uhlig S."/>
            <person name="Proctor R.H."/>
        </authorList>
    </citation>
    <scope>NUCLEOTIDE SEQUENCE [LARGE SCALE GENOMIC DNA]</scope>
    <source>
        <strain evidence="18 19">NRRL 25196</strain>
    </source>
</reference>
<dbReference type="Proteomes" id="UP000574317">
    <property type="component" value="Unassembled WGS sequence"/>
</dbReference>
<evidence type="ECO:0000313" key="18">
    <source>
        <dbReference type="EMBL" id="KAF5564333.1"/>
    </source>
</evidence>
<dbReference type="EMBL" id="JAAOAO010000076">
    <property type="protein sequence ID" value="KAF5564333.1"/>
    <property type="molecule type" value="Genomic_DNA"/>
</dbReference>
<dbReference type="InterPro" id="IPR013155">
    <property type="entry name" value="M/V/L/I-tRNA-synth_anticd-bd"/>
</dbReference>
<keyword evidence="7" id="KW-0067">ATP-binding</keyword>
<evidence type="ECO:0000259" key="15">
    <source>
        <dbReference type="Pfam" id="PF08264"/>
    </source>
</evidence>
<feature type="compositionally biased region" description="Basic and acidic residues" evidence="13">
    <location>
        <begin position="1508"/>
        <end position="1519"/>
    </location>
</feature>
<dbReference type="SUPFAM" id="SSF47323">
    <property type="entry name" value="Anticodon-binding domain of a subclass of class I aminoacyl-tRNA synthetases"/>
    <property type="match status" value="1"/>
</dbReference>
<dbReference type="InterPro" id="IPR036322">
    <property type="entry name" value="WD40_repeat_dom_sf"/>
</dbReference>
<dbReference type="InterPro" id="IPR009008">
    <property type="entry name" value="Val/Leu/Ile-tRNA-synth_edit"/>
</dbReference>
<dbReference type="InterPro" id="IPR001412">
    <property type="entry name" value="aa-tRNA-synth_I_CS"/>
</dbReference>
<dbReference type="GO" id="GO:0006428">
    <property type="term" value="P:isoleucyl-tRNA aminoacylation"/>
    <property type="evidence" value="ECO:0007669"/>
    <property type="project" value="InterPro"/>
</dbReference>
<feature type="compositionally biased region" description="Polar residues" evidence="13">
    <location>
        <begin position="1490"/>
        <end position="1507"/>
    </location>
</feature>
<dbReference type="Pfam" id="PF08264">
    <property type="entry name" value="Anticodon_1"/>
    <property type="match status" value="1"/>
</dbReference>
<feature type="compositionally biased region" description="Basic and acidic residues" evidence="13">
    <location>
        <begin position="1108"/>
        <end position="1118"/>
    </location>
</feature>
<evidence type="ECO:0000259" key="16">
    <source>
        <dbReference type="Pfam" id="PF08457"/>
    </source>
</evidence>
<dbReference type="SUPFAM" id="SSF50978">
    <property type="entry name" value="WD40 repeat-like"/>
    <property type="match status" value="2"/>
</dbReference>
<dbReference type="InterPro" id="IPR013665">
    <property type="entry name" value="Sfi1_dom"/>
</dbReference>
<dbReference type="InterPro" id="IPR015943">
    <property type="entry name" value="WD40/YVTN_repeat-like_dom_sf"/>
</dbReference>
<evidence type="ECO:0000313" key="19">
    <source>
        <dbReference type="Proteomes" id="UP000574317"/>
    </source>
</evidence>